<keyword evidence="2" id="KW-0813">Transport</keyword>
<comment type="subunit">
    <text evidence="2">Homodimer.</text>
</comment>
<dbReference type="InterPro" id="IPR028366">
    <property type="entry name" value="PhoU"/>
</dbReference>
<dbReference type="Pfam" id="PF01895">
    <property type="entry name" value="PhoU"/>
    <property type="match status" value="2"/>
</dbReference>
<evidence type="ECO:0000313" key="4">
    <source>
        <dbReference type="EMBL" id="EIG53405.1"/>
    </source>
</evidence>
<dbReference type="SUPFAM" id="SSF109755">
    <property type="entry name" value="PhoU-like"/>
    <property type="match status" value="1"/>
</dbReference>
<proteinExistence type="inferred from homology"/>
<keyword evidence="2" id="KW-0592">Phosphate transport</keyword>
<comment type="function">
    <text evidence="2">Plays a role in the regulation of phosphate uptake.</text>
</comment>
<dbReference type="PIRSF" id="PIRSF003107">
    <property type="entry name" value="PhoU"/>
    <property type="match status" value="1"/>
</dbReference>
<dbReference type="GO" id="GO:0030643">
    <property type="term" value="P:intracellular phosphate ion homeostasis"/>
    <property type="evidence" value="ECO:0007669"/>
    <property type="project" value="InterPro"/>
</dbReference>
<gene>
    <name evidence="4" type="ORF">DesU5LDRAFT_1725</name>
</gene>
<evidence type="ECO:0000259" key="3">
    <source>
        <dbReference type="Pfam" id="PF01895"/>
    </source>
</evidence>
<dbReference type="OrthoDB" id="9814256at2"/>
<dbReference type="AlphaFoldDB" id="I2Q0U9"/>
<dbReference type="EMBL" id="JH600068">
    <property type="protein sequence ID" value="EIG53405.1"/>
    <property type="molecule type" value="Genomic_DNA"/>
</dbReference>
<dbReference type="PANTHER" id="PTHR42930:SF3">
    <property type="entry name" value="PHOSPHATE-SPECIFIC TRANSPORT SYSTEM ACCESSORY PROTEIN PHOU"/>
    <property type="match status" value="1"/>
</dbReference>
<dbReference type="InterPro" id="IPR026022">
    <property type="entry name" value="PhoU_dom"/>
</dbReference>
<dbReference type="Gene3D" id="1.20.58.220">
    <property type="entry name" value="Phosphate transport system protein phou homolog 2, domain 2"/>
    <property type="match status" value="1"/>
</dbReference>
<evidence type="ECO:0000256" key="1">
    <source>
        <dbReference type="ARBA" id="ARBA00008107"/>
    </source>
</evidence>
<feature type="domain" description="PhoU" evidence="3">
    <location>
        <begin position="21"/>
        <end position="104"/>
    </location>
</feature>
<feature type="domain" description="PhoU" evidence="3">
    <location>
        <begin position="121"/>
        <end position="204"/>
    </location>
</feature>
<reference evidence="4" key="1">
    <citation type="submission" date="2011-11" db="EMBL/GenBank/DDBJ databases">
        <title>Improved High-Quality Draft sequence of Desulfovibrio sp. U5L.</title>
        <authorList>
            <consortium name="US DOE Joint Genome Institute"/>
            <person name="Lucas S."/>
            <person name="Han J."/>
            <person name="Lapidus A."/>
            <person name="Cheng J.-F."/>
            <person name="Goodwin L."/>
            <person name="Pitluck S."/>
            <person name="Peters L."/>
            <person name="Ovchinnikova G."/>
            <person name="Held B."/>
            <person name="Detter J.C."/>
            <person name="Han C."/>
            <person name="Tapia R."/>
            <person name="Land M."/>
            <person name="Hauser L."/>
            <person name="Kyrpides N."/>
            <person name="Ivanova N."/>
            <person name="Pagani I."/>
            <person name="Gabster J."/>
            <person name="Walker C."/>
            <person name="Stolyar S."/>
            <person name="Stahl D."/>
            <person name="Arkin A."/>
            <person name="Dehal P."/>
            <person name="Hazen T."/>
            <person name="Woyke T."/>
        </authorList>
    </citation>
    <scope>NUCLEOTIDE SEQUENCE [LARGE SCALE GENOMIC DNA]</scope>
    <source>
        <strain evidence="4">U5L</strain>
    </source>
</reference>
<dbReference type="STRING" id="596152.DesU5LDRAFT_1725"/>
<protein>
    <recommendedName>
        <fullName evidence="2">Phosphate-specific transport system accessory protein PhoU</fullName>
    </recommendedName>
</protein>
<comment type="similarity">
    <text evidence="1 2">Belongs to the PhoU family.</text>
</comment>
<dbReference type="eggNOG" id="COG0704">
    <property type="taxonomic scope" value="Bacteria"/>
</dbReference>
<dbReference type="GO" id="GO:0005737">
    <property type="term" value="C:cytoplasm"/>
    <property type="evidence" value="ECO:0007669"/>
    <property type="project" value="UniProtKB-SubCell"/>
</dbReference>
<accession>I2Q0U9</accession>
<name>I2Q0U9_9BACT</name>
<dbReference type="GO" id="GO:0045936">
    <property type="term" value="P:negative regulation of phosphate metabolic process"/>
    <property type="evidence" value="ECO:0007669"/>
    <property type="project" value="InterPro"/>
</dbReference>
<dbReference type="NCBIfam" id="TIGR02135">
    <property type="entry name" value="phoU_full"/>
    <property type="match status" value="1"/>
</dbReference>
<keyword evidence="2" id="KW-0963">Cytoplasm</keyword>
<dbReference type="PANTHER" id="PTHR42930">
    <property type="entry name" value="PHOSPHATE-SPECIFIC TRANSPORT SYSTEM ACCESSORY PROTEIN PHOU"/>
    <property type="match status" value="1"/>
</dbReference>
<dbReference type="HOGENOM" id="CLU_078518_2_1_7"/>
<organism evidence="4">
    <name type="scientific">Desulfovibrio sp. U5L</name>
    <dbReference type="NCBI Taxonomy" id="596152"/>
    <lineage>
        <taxon>Bacteria</taxon>
        <taxon>Pseudomonadati</taxon>
        <taxon>Thermodesulfobacteriota</taxon>
        <taxon>Desulfovibrionia</taxon>
        <taxon>Desulfovibrionales</taxon>
        <taxon>Desulfovibrionaceae</taxon>
        <taxon>Desulfovibrio</taxon>
    </lineage>
</organism>
<dbReference type="GO" id="GO:0006817">
    <property type="term" value="P:phosphate ion transport"/>
    <property type="evidence" value="ECO:0007669"/>
    <property type="project" value="UniProtKB-KW"/>
</dbReference>
<sequence length="221" mass="24105">METRSHFHAELDVLKQRVIGLSERVETSRQGALAAYLRHDLDVARQVIEADKDINRETCDIDEACLRLLALEQPVALDLRRIVGYARMVINLERLADEAVSVAEGALTGVGLPGACDQALDDLAEHAGRMYNLAAHAFATDDLDGAMEVCRLDEKARELAVAAMRCITEALSQCQAAPEASVRAILAARSFERMGGHAANIGEILVFILRGVTLSQQCQPR</sequence>
<comment type="subcellular location">
    <subcellularLocation>
        <location evidence="2">Cytoplasm</location>
    </subcellularLocation>
</comment>
<evidence type="ECO:0000256" key="2">
    <source>
        <dbReference type="PIRNR" id="PIRNR003107"/>
    </source>
</evidence>
<dbReference type="InterPro" id="IPR038078">
    <property type="entry name" value="PhoU-like_sf"/>
</dbReference>